<dbReference type="InterPro" id="IPR018060">
    <property type="entry name" value="HTH_AraC"/>
</dbReference>
<dbReference type="EMBL" id="JANHOH010000001">
    <property type="protein sequence ID" value="MCQ6958367.1"/>
    <property type="molecule type" value="Genomic_DNA"/>
</dbReference>
<dbReference type="RefSeq" id="WP_256538542.1">
    <property type="nucleotide sequence ID" value="NZ_JANHOH010000001.1"/>
</dbReference>
<dbReference type="Gene3D" id="1.10.10.60">
    <property type="entry name" value="Homeodomain-like"/>
    <property type="match status" value="2"/>
</dbReference>
<protein>
    <submittedName>
        <fullName evidence="5">AraC family transcriptional regulator</fullName>
    </submittedName>
</protein>
<evidence type="ECO:0000313" key="5">
    <source>
        <dbReference type="EMBL" id="MCQ6958367.1"/>
    </source>
</evidence>
<reference evidence="5 6" key="1">
    <citation type="submission" date="2022-07" db="EMBL/GenBank/DDBJ databases">
        <title>Mucilaginibacter sp. JC4.</title>
        <authorList>
            <person name="Le V."/>
            <person name="Ko S.-R."/>
            <person name="Ahn C.-Y."/>
            <person name="Oh H.-M."/>
        </authorList>
    </citation>
    <scope>NUCLEOTIDE SEQUENCE [LARGE SCALE GENOMIC DNA]</scope>
    <source>
        <strain evidence="5 6">JC4</strain>
    </source>
</reference>
<dbReference type="SMART" id="SM00342">
    <property type="entry name" value="HTH_ARAC"/>
    <property type="match status" value="1"/>
</dbReference>
<dbReference type="SUPFAM" id="SSF46689">
    <property type="entry name" value="Homeodomain-like"/>
    <property type="match status" value="2"/>
</dbReference>
<organism evidence="5 6">
    <name type="scientific">Mucilaginibacter aquariorum</name>
    <dbReference type="NCBI Taxonomy" id="2967225"/>
    <lineage>
        <taxon>Bacteria</taxon>
        <taxon>Pseudomonadati</taxon>
        <taxon>Bacteroidota</taxon>
        <taxon>Sphingobacteriia</taxon>
        <taxon>Sphingobacteriales</taxon>
        <taxon>Sphingobacteriaceae</taxon>
        <taxon>Mucilaginibacter</taxon>
    </lineage>
</organism>
<evidence type="ECO:0000256" key="3">
    <source>
        <dbReference type="ARBA" id="ARBA00023163"/>
    </source>
</evidence>
<proteinExistence type="predicted"/>
<dbReference type="InterPro" id="IPR009057">
    <property type="entry name" value="Homeodomain-like_sf"/>
</dbReference>
<comment type="caution">
    <text evidence="5">The sequence shown here is derived from an EMBL/GenBank/DDBJ whole genome shotgun (WGS) entry which is preliminary data.</text>
</comment>
<name>A0ABT1T185_9SPHI</name>
<evidence type="ECO:0000256" key="2">
    <source>
        <dbReference type="ARBA" id="ARBA00023125"/>
    </source>
</evidence>
<dbReference type="InterPro" id="IPR014710">
    <property type="entry name" value="RmlC-like_jellyroll"/>
</dbReference>
<gene>
    <name evidence="5" type="ORF">NPE20_10375</name>
</gene>
<keyword evidence="3" id="KW-0804">Transcription</keyword>
<dbReference type="PANTHER" id="PTHR11019:SF199">
    <property type="entry name" value="HTH-TYPE TRANSCRIPTIONAL REGULATOR NIMR"/>
    <property type="match status" value="1"/>
</dbReference>
<dbReference type="PROSITE" id="PS01124">
    <property type="entry name" value="HTH_ARAC_FAMILY_2"/>
    <property type="match status" value="1"/>
</dbReference>
<dbReference type="InterPro" id="IPR011051">
    <property type="entry name" value="RmlC_Cupin_sf"/>
</dbReference>
<evidence type="ECO:0000313" key="6">
    <source>
        <dbReference type="Proteomes" id="UP001204376"/>
    </source>
</evidence>
<dbReference type="Proteomes" id="UP001204376">
    <property type="component" value="Unassembled WGS sequence"/>
</dbReference>
<keyword evidence="1" id="KW-0805">Transcription regulation</keyword>
<dbReference type="PANTHER" id="PTHR11019">
    <property type="entry name" value="HTH-TYPE TRANSCRIPTIONAL REGULATOR NIMR"/>
    <property type="match status" value="1"/>
</dbReference>
<feature type="domain" description="HTH araC/xylS-type" evidence="4">
    <location>
        <begin position="162"/>
        <end position="260"/>
    </location>
</feature>
<sequence>MSLIASLPDIDREERSIYVLHEKLERLIPVHQHSKGQLSYVEGGIAYVHIQNKTLVIPARHYFWIPPCLPHILKVSHSATVLRSIFFYAFDDDKNPFYGKVGIYPINELLLQMIKHSEQWEGQIRPDDDRYQFLATVKNILPEISTRVMPMALPTTDHERMVTVLSFIEKQIAEPHTLDSISDRFGFSNRSLSRLFRSTLGISFLQYLKLLRMVKAFEMILGTDMSMTAIAYAVGYHSLSSFSTAFHQFTNLSPSSFNRYKS</sequence>
<dbReference type="InterPro" id="IPR003313">
    <property type="entry name" value="AraC-bd"/>
</dbReference>
<dbReference type="Pfam" id="PF12833">
    <property type="entry name" value="HTH_18"/>
    <property type="match status" value="1"/>
</dbReference>
<evidence type="ECO:0000259" key="4">
    <source>
        <dbReference type="PROSITE" id="PS01124"/>
    </source>
</evidence>
<evidence type="ECO:0000256" key="1">
    <source>
        <dbReference type="ARBA" id="ARBA00023015"/>
    </source>
</evidence>
<dbReference type="Pfam" id="PF02311">
    <property type="entry name" value="AraC_binding"/>
    <property type="match status" value="1"/>
</dbReference>
<keyword evidence="6" id="KW-1185">Reference proteome</keyword>
<dbReference type="SUPFAM" id="SSF51182">
    <property type="entry name" value="RmlC-like cupins"/>
    <property type="match status" value="1"/>
</dbReference>
<accession>A0ABT1T185</accession>
<dbReference type="Gene3D" id="2.60.120.10">
    <property type="entry name" value="Jelly Rolls"/>
    <property type="match status" value="1"/>
</dbReference>
<keyword evidence="2" id="KW-0238">DNA-binding</keyword>